<evidence type="ECO:0000256" key="7">
    <source>
        <dbReference type="SAM" id="Phobius"/>
    </source>
</evidence>
<dbReference type="Pfam" id="PF01554">
    <property type="entry name" value="MatE"/>
    <property type="match status" value="1"/>
</dbReference>
<dbReference type="PANTHER" id="PTHR42893">
    <property type="entry name" value="PROTEIN DETOXIFICATION 44, CHLOROPLASTIC-RELATED"/>
    <property type="match status" value="1"/>
</dbReference>
<feature type="compositionally biased region" description="Polar residues" evidence="6">
    <location>
        <begin position="57"/>
        <end position="66"/>
    </location>
</feature>
<feature type="transmembrane region" description="Helical" evidence="7">
    <location>
        <begin position="400"/>
        <end position="418"/>
    </location>
</feature>
<keyword evidence="3 7" id="KW-0812">Transmembrane</keyword>
<feature type="transmembrane region" description="Helical" evidence="7">
    <location>
        <begin position="325"/>
        <end position="342"/>
    </location>
</feature>
<sequence>MLVLRWADEAREEVQTRPEYGHSNHTESRRRQRRQRGSVVTAAMVRYGTSDPRRSPSPATMSSRVPSSSSSAALVAAFSLFAVSSSSSSVLFANAFNGRAASSASSILRRGGRPALNVIGGPAARSYRRGGKIPPNAVAIGADPVGEDDAKAAFLSVDAAEIAAAAYFAMNGTDDASPAAIKVLEFGAGSVEVTAVGENADDDWVAQAVDNATAALALSANVDSAPSSQPEPHRSYPPTPTLRECFTFAIPALGIYASPPLLSLIDAAFVGRMASSVELAALGPAGSISDCASLPLLFLSIAATNLVAKSNAAGDEDGSRRVTRACLGMGAVGGLILALAVYTRSGPLSALYCGEKAGAAILAPYCSSYVTIRSLALPAVVVSTIAQAVCIGIKDTRTPMMAVLLASVLNFAGDLILVPGLGLGIVGAAWATSASQICAAGLLLRVLAKRGLLRGADAKVEKEESADLLSVSTAAGEENHDVPSSTATLAHTIRSILSFVPFLFVMSVKIGMHNSCAAVAASLGGAPAAAHTALFAVAMLCFTFGDVGSSLSQAFLPAFVGEEEDGELLKKEGRRGEKKKEGSGAPPFDLAAARPTISRLLQCTFAISATVMGISTALLTVFAPSITTDPAVLHQMRKTLPLVAATLCMHGTAVTLEGLLLARRHFRGLTWTYAGVGASIAAALAAVKGRGWGLTGVWGAYVWFNLSRVLAFSLIGGLWPSSVKDMVRRRIHMPWRRRKRRTETEMGMETETTMAAVASVGP</sequence>
<evidence type="ECO:0000256" key="6">
    <source>
        <dbReference type="SAM" id="MobiDB-lite"/>
    </source>
</evidence>
<proteinExistence type="inferred from homology"/>
<protein>
    <recommendedName>
        <fullName evidence="9">Protein DETOXIFICATION</fullName>
    </recommendedName>
</protein>
<feature type="region of interest" description="Disordered" evidence="6">
    <location>
        <begin position="12"/>
        <end position="66"/>
    </location>
</feature>
<evidence type="ECO:0000256" key="5">
    <source>
        <dbReference type="ARBA" id="ARBA00023136"/>
    </source>
</evidence>
<feature type="transmembrane region" description="Helical" evidence="7">
    <location>
        <begin position="375"/>
        <end position="393"/>
    </location>
</feature>
<dbReference type="AlphaFoldDB" id="A0A7S4JTV6"/>
<feature type="transmembrane region" description="Helical" evidence="7">
    <location>
        <begin position="424"/>
        <end position="444"/>
    </location>
</feature>
<evidence type="ECO:0000256" key="1">
    <source>
        <dbReference type="ARBA" id="ARBA00004141"/>
    </source>
</evidence>
<evidence type="ECO:0000256" key="4">
    <source>
        <dbReference type="ARBA" id="ARBA00022989"/>
    </source>
</evidence>
<evidence type="ECO:0000256" key="3">
    <source>
        <dbReference type="ARBA" id="ARBA00022692"/>
    </source>
</evidence>
<organism evidence="8">
    <name type="scientific">Odontella aurita</name>
    <dbReference type="NCBI Taxonomy" id="265563"/>
    <lineage>
        <taxon>Eukaryota</taxon>
        <taxon>Sar</taxon>
        <taxon>Stramenopiles</taxon>
        <taxon>Ochrophyta</taxon>
        <taxon>Bacillariophyta</taxon>
        <taxon>Mediophyceae</taxon>
        <taxon>Biddulphiophycidae</taxon>
        <taxon>Eupodiscales</taxon>
        <taxon>Odontellaceae</taxon>
        <taxon>Odontella</taxon>
    </lineage>
</organism>
<feature type="transmembrane region" description="Helical" evidence="7">
    <location>
        <begin position="700"/>
        <end position="720"/>
    </location>
</feature>
<feature type="region of interest" description="Disordered" evidence="6">
    <location>
        <begin position="567"/>
        <end position="587"/>
    </location>
</feature>
<evidence type="ECO:0008006" key="9">
    <source>
        <dbReference type="Google" id="ProtNLM"/>
    </source>
</evidence>
<evidence type="ECO:0000256" key="2">
    <source>
        <dbReference type="ARBA" id="ARBA00010199"/>
    </source>
</evidence>
<dbReference type="InterPro" id="IPR044644">
    <property type="entry name" value="DinF-like"/>
</dbReference>
<reference evidence="8" key="1">
    <citation type="submission" date="2021-01" db="EMBL/GenBank/DDBJ databases">
        <authorList>
            <person name="Corre E."/>
            <person name="Pelletier E."/>
            <person name="Niang G."/>
            <person name="Scheremetjew M."/>
            <person name="Finn R."/>
            <person name="Kale V."/>
            <person name="Holt S."/>
            <person name="Cochrane G."/>
            <person name="Meng A."/>
            <person name="Brown T."/>
            <person name="Cohen L."/>
        </authorList>
    </citation>
    <scope>NUCLEOTIDE SEQUENCE</scope>
    <source>
        <strain evidence="8">Isolate 1302-5</strain>
    </source>
</reference>
<accession>A0A7S4JTV6</accession>
<keyword evidence="4 7" id="KW-1133">Transmembrane helix</keyword>
<dbReference type="PANTHER" id="PTHR42893:SF9">
    <property type="entry name" value="PROTEIN DETOXIFICATION 46, CHLOROPLASTIC"/>
    <property type="match status" value="1"/>
</dbReference>
<feature type="transmembrane region" description="Helical" evidence="7">
    <location>
        <begin position="669"/>
        <end position="688"/>
    </location>
</feature>
<dbReference type="GO" id="GO:0016020">
    <property type="term" value="C:membrane"/>
    <property type="evidence" value="ECO:0007669"/>
    <property type="project" value="UniProtKB-SubCell"/>
</dbReference>
<dbReference type="GO" id="GO:0042910">
    <property type="term" value="F:xenobiotic transmembrane transporter activity"/>
    <property type="evidence" value="ECO:0007669"/>
    <property type="project" value="InterPro"/>
</dbReference>
<evidence type="ECO:0000313" key="8">
    <source>
        <dbReference type="EMBL" id="CAE2274145.1"/>
    </source>
</evidence>
<gene>
    <name evidence="8" type="ORF">OAUR00152_LOCUS33835</name>
</gene>
<keyword evidence="5 7" id="KW-0472">Membrane</keyword>
<comment type="similarity">
    <text evidence="2">Belongs to the multi antimicrobial extrusion (MATE) (TC 2.A.66.1) family.</text>
</comment>
<feature type="transmembrane region" description="Helical" evidence="7">
    <location>
        <begin position="600"/>
        <end position="622"/>
    </location>
</feature>
<feature type="compositionally biased region" description="Basic and acidic residues" evidence="6">
    <location>
        <begin position="12"/>
        <end position="29"/>
    </location>
</feature>
<feature type="compositionally biased region" description="Basic and acidic residues" evidence="6">
    <location>
        <begin position="567"/>
        <end position="582"/>
    </location>
</feature>
<dbReference type="GO" id="GO:0015297">
    <property type="term" value="F:antiporter activity"/>
    <property type="evidence" value="ECO:0007669"/>
    <property type="project" value="InterPro"/>
</dbReference>
<dbReference type="EMBL" id="HBKQ01048974">
    <property type="protein sequence ID" value="CAE2274145.1"/>
    <property type="molecule type" value="Transcribed_RNA"/>
</dbReference>
<comment type="subcellular location">
    <subcellularLocation>
        <location evidence="1">Membrane</location>
        <topology evidence="1">Multi-pass membrane protein</topology>
    </subcellularLocation>
</comment>
<dbReference type="InterPro" id="IPR002528">
    <property type="entry name" value="MATE_fam"/>
</dbReference>
<feature type="transmembrane region" description="Helical" evidence="7">
    <location>
        <begin position="642"/>
        <end position="662"/>
    </location>
</feature>
<name>A0A7S4JTV6_9STRA</name>